<gene>
    <name evidence="2" type="ORF">ACFQE1_11920</name>
</gene>
<dbReference type="Pfam" id="PF24461">
    <property type="entry name" value="DUF7576"/>
    <property type="match status" value="1"/>
</dbReference>
<organism evidence="2 3">
    <name type="scientific">Halobium palmae</name>
    <dbReference type="NCBI Taxonomy" id="1776492"/>
    <lineage>
        <taxon>Archaea</taxon>
        <taxon>Methanobacteriati</taxon>
        <taxon>Methanobacteriota</taxon>
        <taxon>Stenosarchaea group</taxon>
        <taxon>Halobacteria</taxon>
        <taxon>Halobacteriales</taxon>
        <taxon>Haloferacaceae</taxon>
        <taxon>Halobium</taxon>
    </lineage>
</organism>
<name>A0ABD5S0H6_9EURY</name>
<evidence type="ECO:0000256" key="1">
    <source>
        <dbReference type="SAM" id="MobiDB-lite"/>
    </source>
</evidence>
<proteinExistence type="predicted"/>
<keyword evidence="3" id="KW-1185">Reference proteome</keyword>
<comment type="caution">
    <text evidence="2">The sequence shown here is derived from an EMBL/GenBank/DDBJ whole genome shotgun (WGS) entry which is preliminary data.</text>
</comment>
<dbReference type="Proteomes" id="UP001596328">
    <property type="component" value="Unassembled WGS sequence"/>
</dbReference>
<accession>A0ABD5S0H6</accession>
<protein>
    <recommendedName>
        <fullName evidence="4">MYM-type domain-containing protein</fullName>
    </recommendedName>
</protein>
<evidence type="ECO:0000313" key="3">
    <source>
        <dbReference type="Proteomes" id="UP001596328"/>
    </source>
</evidence>
<evidence type="ECO:0008006" key="4">
    <source>
        <dbReference type="Google" id="ProtNLM"/>
    </source>
</evidence>
<reference evidence="2 3" key="1">
    <citation type="journal article" date="2019" name="Int. J. Syst. Evol. Microbiol.">
        <title>The Global Catalogue of Microorganisms (GCM) 10K type strain sequencing project: providing services to taxonomists for standard genome sequencing and annotation.</title>
        <authorList>
            <consortium name="The Broad Institute Genomics Platform"/>
            <consortium name="The Broad Institute Genome Sequencing Center for Infectious Disease"/>
            <person name="Wu L."/>
            <person name="Ma J."/>
        </authorList>
    </citation>
    <scope>NUCLEOTIDE SEQUENCE [LARGE SCALE GENOMIC DNA]</scope>
    <source>
        <strain evidence="2 3">NBRC 111368</strain>
    </source>
</reference>
<feature type="region of interest" description="Disordered" evidence="1">
    <location>
        <begin position="1"/>
        <end position="22"/>
    </location>
</feature>
<dbReference type="EMBL" id="JBHSWU010000375">
    <property type="protein sequence ID" value="MFC6725065.1"/>
    <property type="molecule type" value="Genomic_DNA"/>
</dbReference>
<sequence>MTSDRDTAADAPSADQSGTENAGRCEWCGEEFDTQQWHYPGTERTAEGELLLRVFCSQHCRAHWEYRDSTPAAGE</sequence>
<evidence type="ECO:0000313" key="2">
    <source>
        <dbReference type="EMBL" id="MFC6725065.1"/>
    </source>
</evidence>
<dbReference type="InterPro" id="IPR055998">
    <property type="entry name" value="DUF7576"/>
</dbReference>
<dbReference type="AlphaFoldDB" id="A0ABD5S0H6"/>